<evidence type="ECO:0000256" key="2">
    <source>
        <dbReference type="ARBA" id="ARBA00004752"/>
    </source>
</evidence>
<dbReference type="GO" id="GO:0071555">
    <property type="term" value="P:cell wall organization"/>
    <property type="evidence" value="ECO:0007669"/>
    <property type="project" value="UniProtKB-KW"/>
</dbReference>
<dbReference type="Pfam" id="PF08245">
    <property type="entry name" value="Mur_ligase_M"/>
    <property type="match status" value="1"/>
</dbReference>
<keyword evidence="12" id="KW-1185">Reference proteome</keyword>
<evidence type="ECO:0000256" key="4">
    <source>
        <dbReference type="ARBA" id="ARBA00022598"/>
    </source>
</evidence>
<dbReference type="OrthoDB" id="9809796at2"/>
<dbReference type="InterPro" id="IPR005762">
    <property type="entry name" value="MurD"/>
</dbReference>
<dbReference type="SUPFAM" id="SSF53244">
    <property type="entry name" value="MurD-like peptide ligases, peptide-binding domain"/>
    <property type="match status" value="1"/>
</dbReference>
<evidence type="ECO:0000313" key="12">
    <source>
        <dbReference type="Proteomes" id="UP000297031"/>
    </source>
</evidence>
<dbReference type="Gene3D" id="3.40.1190.10">
    <property type="entry name" value="Mur-like, catalytic domain"/>
    <property type="match status" value="1"/>
</dbReference>
<dbReference type="AlphaFoldDB" id="A0A4P7VR77"/>
<dbReference type="Gene3D" id="3.40.50.720">
    <property type="entry name" value="NAD(P)-binding Rossmann-like Domain"/>
    <property type="match status" value="1"/>
</dbReference>
<keyword evidence="3 7" id="KW-0963">Cytoplasm</keyword>
<dbReference type="GO" id="GO:0009252">
    <property type="term" value="P:peptidoglycan biosynthetic process"/>
    <property type="evidence" value="ECO:0007669"/>
    <property type="project" value="UniProtKB-UniRule"/>
</dbReference>
<protein>
    <recommendedName>
        <fullName evidence="7 8">UDP-N-acetylmuramoylalanine--D-glutamate ligase</fullName>
        <ecNumber evidence="7 8">6.3.2.9</ecNumber>
    </recommendedName>
    <alternativeName>
        <fullName evidence="7">D-glutamic acid-adding enzyme</fullName>
    </alternativeName>
    <alternativeName>
        <fullName evidence="7">UDP-N-acetylmuramoyl-L-alanyl-D-glutamate synthetase</fullName>
    </alternativeName>
</protein>
<dbReference type="GO" id="GO:0008360">
    <property type="term" value="P:regulation of cell shape"/>
    <property type="evidence" value="ECO:0007669"/>
    <property type="project" value="UniProtKB-KW"/>
</dbReference>
<comment type="function">
    <text evidence="7 8">Cell wall formation. Catalyzes the addition of glutamate to the nucleotide precursor UDP-N-acetylmuramoyl-L-alanine (UMA).</text>
</comment>
<dbReference type="HAMAP" id="MF_00639">
    <property type="entry name" value="MurD"/>
    <property type="match status" value="1"/>
</dbReference>
<keyword evidence="7 8" id="KW-0133">Cell shape</keyword>
<keyword evidence="6 7" id="KW-0067">ATP-binding</keyword>
<dbReference type="SUPFAM" id="SSF51984">
    <property type="entry name" value="MurCD N-terminal domain"/>
    <property type="match status" value="1"/>
</dbReference>
<dbReference type="GO" id="GO:0005524">
    <property type="term" value="F:ATP binding"/>
    <property type="evidence" value="ECO:0007669"/>
    <property type="project" value="UniProtKB-UniRule"/>
</dbReference>
<dbReference type="KEGG" id="mgod:E7746_13515"/>
<gene>
    <name evidence="7 11" type="primary">murD</name>
    <name evidence="11" type="ORF">E7746_13515</name>
</gene>
<comment type="catalytic activity">
    <reaction evidence="7 8">
        <text>UDP-N-acetyl-alpha-D-muramoyl-L-alanine + D-glutamate + ATP = UDP-N-acetyl-alpha-D-muramoyl-L-alanyl-D-glutamate + ADP + phosphate + H(+)</text>
        <dbReference type="Rhea" id="RHEA:16429"/>
        <dbReference type="ChEBI" id="CHEBI:15378"/>
        <dbReference type="ChEBI" id="CHEBI:29986"/>
        <dbReference type="ChEBI" id="CHEBI:30616"/>
        <dbReference type="ChEBI" id="CHEBI:43474"/>
        <dbReference type="ChEBI" id="CHEBI:83898"/>
        <dbReference type="ChEBI" id="CHEBI:83900"/>
        <dbReference type="ChEBI" id="CHEBI:456216"/>
        <dbReference type="EC" id="6.3.2.9"/>
    </reaction>
</comment>
<dbReference type="InterPro" id="IPR013221">
    <property type="entry name" value="Mur_ligase_cen"/>
</dbReference>
<dbReference type="GO" id="GO:0005737">
    <property type="term" value="C:cytoplasm"/>
    <property type="evidence" value="ECO:0007669"/>
    <property type="project" value="UniProtKB-SubCell"/>
</dbReference>
<dbReference type="EC" id="6.3.2.9" evidence="7 8"/>
<dbReference type="UniPathway" id="UPA00219"/>
<evidence type="ECO:0000256" key="1">
    <source>
        <dbReference type="ARBA" id="ARBA00004496"/>
    </source>
</evidence>
<dbReference type="EMBL" id="CP039393">
    <property type="protein sequence ID" value="QCD36823.1"/>
    <property type="molecule type" value="Genomic_DNA"/>
</dbReference>
<reference evidence="11 12" key="1">
    <citation type="submission" date="2019-02" db="EMBL/GenBank/DDBJ databases">
        <title>Isolation and identification of novel species under the genus Muribaculum.</title>
        <authorList>
            <person name="Miyake S."/>
            <person name="Ding Y."/>
            <person name="Low A."/>
            <person name="Soh M."/>
            <person name="Seedorf H."/>
        </authorList>
    </citation>
    <scope>NUCLEOTIDE SEQUENCE [LARGE SCALE GENOMIC DNA]</scope>
    <source>
        <strain evidence="11 12">TLL-A4</strain>
    </source>
</reference>
<keyword evidence="7 8" id="KW-0131">Cell cycle</keyword>
<evidence type="ECO:0000259" key="9">
    <source>
        <dbReference type="Pfam" id="PF02875"/>
    </source>
</evidence>
<evidence type="ECO:0000256" key="3">
    <source>
        <dbReference type="ARBA" id="ARBA00022490"/>
    </source>
</evidence>
<evidence type="ECO:0000256" key="7">
    <source>
        <dbReference type="HAMAP-Rule" id="MF_00639"/>
    </source>
</evidence>
<dbReference type="InterPro" id="IPR036615">
    <property type="entry name" value="Mur_ligase_C_dom_sf"/>
</dbReference>
<dbReference type="Proteomes" id="UP000297031">
    <property type="component" value="Chromosome"/>
</dbReference>
<dbReference type="GO" id="GO:0051301">
    <property type="term" value="P:cell division"/>
    <property type="evidence" value="ECO:0007669"/>
    <property type="project" value="UniProtKB-KW"/>
</dbReference>
<dbReference type="InterPro" id="IPR036565">
    <property type="entry name" value="Mur-like_cat_sf"/>
</dbReference>
<dbReference type="NCBIfam" id="TIGR01087">
    <property type="entry name" value="murD"/>
    <property type="match status" value="1"/>
</dbReference>
<dbReference type="InterPro" id="IPR004101">
    <property type="entry name" value="Mur_ligase_C"/>
</dbReference>
<keyword evidence="7 8" id="KW-0132">Cell division</keyword>
<dbReference type="Pfam" id="PF02875">
    <property type="entry name" value="Mur_ligase_C"/>
    <property type="match status" value="1"/>
</dbReference>
<dbReference type="SUPFAM" id="SSF53623">
    <property type="entry name" value="MurD-like peptide ligases, catalytic domain"/>
    <property type="match status" value="1"/>
</dbReference>
<comment type="pathway">
    <text evidence="2 7 8">Cell wall biogenesis; peptidoglycan biosynthesis.</text>
</comment>
<dbReference type="PANTHER" id="PTHR43692:SF1">
    <property type="entry name" value="UDP-N-ACETYLMURAMOYLALANINE--D-GLUTAMATE LIGASE"/>
    <property type="match status" value="1"/>
</dbReference>
<comment type="subcellular location">
    <subcellularLocation>
        <location evidence="1 7 8">Cytoplasm</location>
    </subcellularLocation>
</comment>
<keyword evidence="4 7" id="KW-0436">Ligase</keyword>
<feature type="domain" description="Mur ligase central" evidence="10">
    <location>
        <begin position="108"/>
        <end position="286"/>
    </location>
</feature>
<dbReference type="Pfam" id="PF21799">
    <property type="entry name" value="MurD-like_N"/>
    <property type="match status" value="1"/>
</dbReference>
<dbReference type="GO" id="GO:0008764">
    <property type="term" value="F:UDP-N-acetylmuramoylalanine-D-glutamate ligase activity"/>
    <property type="evidence" value="ECO:0007669"/>
    <property type="project" value="UniProtKB-UniRule"/>
</dbReference>
<keyword evidence="7 8" id="KW-0961">Cell wall biogenesis/degradation</keyword>
<name>A0A4P7VR77_9BACT</name>
<dbReference type="PANTHER" id="PTHR43692">
    <property type="entry name" value="UDP-N-ACETYLMURAMOYLALANINE--D-GLUTAMATE LIGASE"/>
    <property type="match status" value="1"/>
</dbReference>
<evidence type="ECO:0000256" key="8">
    <source>
        <dbReference type="RuleBase" id="RU003664"/>
    </source>
</evidence>
<evidence type="ECO:0000256" key="6">
    <source>
        <dbReference type="ARBA" id="ARBA00022840"/>
    </source>
</evidence>
<keyword evidence="5 7" id="KW-0547">Nucleotide-binding</keyword>
<dbReference type="RefSeq" id="WP_136411146.1">
    <property type="nucleotide sequence ID" value="NZ_CP039393.1"/>
</dbReference>
<evidence type="ECO:0000259" key="10">
    <source>
        <dbReference type="Pfam" id="PF08245"/>
    </source>
</evidence>
<keyword evidence="7 8" id="KW-0573">Peptidoglycan synthesis</keyword>
<dbReference type="Gene3D" id="3.90.190.20">
    <property type="entry name" value="Mur ligase, C-terminal domain"/>
    <property type="match status" value="1"/>
</dbReference>
<evidence type="ECO:0000313" key="11">
    <source>
        <dbReference type="EMBL" id="QCD36823.1"/>
    </source>
</evidence>
<feature type="domain" description="Mur ligase C-terminal" evidence="9">
    <location>
        <begin position="310"/>
        <end position="422"/>
    </location>
</feature>
<accession>A0A4P7VR77</accession>
<organism evidence="11 12">
    <name type="scientific">Muribaculum gordoncarteri</name>
    <dbReference type="NCBI Taxonomy" id="2530390"/>
    <lineage>
        <taxon>Bacteria</taxon>
        <taxon>Pseudomonadati</taxon>
        <taxon>Bacteroidota</taxon>
        <taxon>Bacteroidia</taxon>
        <taxon>Bacteroidales</taxon>
        <taxon>Muribaculaceae</taxon>
        <taxon>Muribaculum</taxon>
    </lineage>
</organism>
<proteinExistence type="inferred from homology"/>
<sequence length="447" mass="49510">MNKKIVVLGGGESGVGAAILAKDKGMDVFLSDYGKIAPHYKQQLIDEGIAWEEGGHDESRILAADEVIKSPGIAPTAPIMVKIAERGIPVISEIEFAGRYTDAKMVCITGSNGKTTTTLLTYHILKNAGINVGLAGNVGSSLALQVAREHHDVYVIELSSFQLENMYEFKANIAVMLNITPDHLDRYDYKMQNYVNAKFRIIRNLTPEDAFIFWQDDPVIQAQLRQVTTEARMYPFSEHLEKDVDAYIDADDELVLNTSHTSLKMPRNHLALHGLHNLYNSMAAGLSACLLDIRKEDIRRALEDFEGVEHRLEYVATVNGVRYINDSKATNVNSCWYALESMPKGVVLILGGKDKGNDYTEIESLVKEKVKAIVCMGKDNAKLLDFFTGKVDAIYDTHSLQDAVDTCAAIAASGDTVLLSPCCASFDLFSSYEDRGRQFKDAVKRLK</sequence>
<evidence type="ECO:0000256" key="5">
    <source>
        <dbReference type="ARBA" id="ARBA00022741"/>
    </source>
</evidence>
<feature type="binding site" evidence="7">
    <location>
        <begin position="110"/>
        <end position="116"/>
    </location>
    <ligand>
        <name>ATP</name>
        <dbReference type="ChEBI" id="CHEBI:30616"/>
    </ligand>
</feature>
<comment type="similarity">
    <text evidence="7">Belongs to the MurCDEF family.</text>
</comment>